<name>A0ABR7M245_9ACTN</name>
<gene>
    <name evidence="1" type="ORF">HKK74_37705</name>
</gene>
<organism evidence="1 2">
    <name type="scientific">Actinomadura alba</name>
    <dbReference type="NCBI Taxonomy" id="406431"/>
    <lineage>
        <taxon>Bacteria</taxon>
        <taxon>Bacillati</taxon>
        <taxon>Actinomycetota</taxon>
        <taxon>Actinomycetes</taxon>
        <taxon>Streptosporangiales</taxon>
        <taxon>Thermomonosporaceae</taxon>
        <taxon>Actinomadura</taxon>
    </lineage>
</organism>
<protein>
    <submittedName>
        <fullName evidence="1">Uncharacterized protein</fullName>
    </submittedName>
</protein>
<keyword evidence="2" id="KW-1185">Reference proteome</keyword>
<dbReference type="RefSeq" id="WP_187248222.1">
    <property type="nucleotide sequence ID" value="NZ_BAAAOK010000032.1"/>
</dbReference>
<dbReference type="Proteomes" id="UP000805614">
    <property type="component" value="Unassembled WGS sequence"/>
</dbReference>
<evidence type="ECO:0000313" key="1">
    <source>
        <dbReference type="EMBL" id="MBC6471181.1"/>
    </source>
</evidence>
<evidence type="ECO:0000313" key="2">
    <source>
        <dbReference type="Proteomes" id="UP000805614"/>
    </source>
</evidence>
<sequence length="82" mass="8890">MVKLTMDVQLMSQGLKQNNLTTIVADQYGETSVTFKAFMEADTALRRNIDAQGEAGALERIKPPYAGTAGLHDGRRPPGGLR</sequence>
<comment type="caution">
    <text evidence="1">The sequence shown here is derived from an EMBL/GenBank/DDBJ whole genome shotgun (WGS) entry which is preliminary data.</text>
</comment>
<reference evidence="1 2" key="1">
    <citation type="submission" date="2020-06" db="EMBL/GenBank/DDBJ databases">
        <title>Actinomadura xiongansis sp. nov., isolated from soil of Baiyangdian.</title>
        <authorList>
            <person name="Zhang X."/>
        </authorList>
    </citation>
    <scope>NUCLEOTIDE SEQUENCE [LARGE SCALE GENOMIC DNA]</scope>
    <source>
        <strain evidence="1 2">HBUM206468</strain>
    </source>
</reference>
<accession>A0ABR7M245</accession>
<dbReference type="EMBL" id="JABVEC010000060">
    <property type="protein sequence ID" value="MBC6471181.1"/>
    <property type="molecule type" value="Genomic_DNA"/>
</dbReference>
<proteinExistence type="predicted"/>